<dbReference type="Pfam" id="PF02785">
    <property type="entry name" value="Biotin_carb_C"/>
    <property type="match status" value="1"/>
</dbReference>
<keyword evidence="2" id="KW-0436">Ligase</keyword>
<comment type="caution">
    <text evidence="10">The sequence shown here is derived from an EMBL/GenBank/DDBJ whole genome shotgun (WGS) entry which is preliminary data.</text>
</comment>
<dbReference type="PROSITE" id="PS50979">
    <property type="entry name" value="BC"/>
    <property type="match status" value="1"/>
</dbReference>
<dbReference type="InterPro" id="IPR051602">
    <property type="entry name" value="ACC_Biotin_Carboxylase"/>
</dbReference>
<dbReference type="Proteomes" id="UP000553059">
    <property type="component" value="Unassembled WGS sequence"/>
</dbReference>
<evidence type="ECO:0000256" key="6">
    <source>
        <dbReference type="ARBA" id="ARBA00048600"/>
    </source>
</evidence>
<dbReference type="InterPro" id="IPR011054">
    <property type="entry name" value="Rudment_hybrid_motif"/>
</dbReference>
<protein>
    <recommendedName>
        <fullName evidence="1">biotin carboxylase</fullName>
        <ecNumber evidence="1">6.3.4.14</ecNumber>
    </recommendedName>
</protein>
<evidence type="ECO:0000313" key="10">
    <source>
        <dbReference type="EMBL" id="HHY25331.1"/>
    </source>
</evidence>
<organism evidence="10 11">
    <name type="scientific">Desulfitobacterium dehalogenans</name>
    <dbReference type="NCBI Taxonomy" id="36854"/>
    <lineage>
        <taxon>Bacteria</taxon>
        <taxon>Bacillati</taxon>
        <taxon>Bacillota</taxon>
        <taxon>Clostridia</taxon>
        <taxon>Eubacteriales</taxon>
        <taxon>Desulfitobacteriaceae</taxon>
        <taxon>Desulfitobacterium</taxon>
    </lineage>
</organism>
<evidence type="ECO:0000256" key="7">
    <source>
        <dbReference type="PROSITE-ProRule" id="PRU00409"/>
    </source>
</evidence>
<comment type="catalytic activity">
    <reaction evidence="6">
        <text>N(6)-biotinyl-L-lysyl-[protein] + hydrogencarbonate + ATP = N(6)-carboxybiotinyl-L-lysyl-[protein] + ADP + phosphate + H(+)</text>
        <dbReference type="Rhea" id="RHEA:13501"/>
        <dbReference type="Rhea" id="RHEA-COMP:10505"/>
        <dbReference type="Rhea" id="RHEA-COMP:10506"/>
        <dbReference type="ChEBI" id="CHEBI:15378"/>
        <dbReference type="ChEBI" id="CHEBI:17544"/>
        <dbReference type="ChEBI" id="CHEBI:30616"/>
        <dbReference type="ChEBI" id="CHEBI:43474"/>
        <dbReference type="ChEBI" id="CHEBI:83144"/>
        <dbReference type="ChEBI" id="CHEBI:83145"/>
        <dbReference type="ChEBI" id="CHEBI:456216"/>
        <dbReference type="EC" id="6.3.4.14"/>
    </reaction>
</comment>
<feature type="domain" description="Biotin carboxylation" evidence="9">
    <location>
        <begin position="1"/>
        <end position="309"/>
    </location>
</feature>
<name>A0A7C6Z248_9FIRM</name>
<evidence type="ECO:0000256" key="1">
    <source>
        <dbReference type="ARBA" id="ARBA00013263"/>
    </source>
</evidence>
<dbReference type="SMART" id="SM00878">
    <property type="entry name" value="Biotin_carb_C"/>
    <property type="match status" value="1"/>
</dbReference>
<dbReference type="GO" id="GO:0046872">
    <property type="term" value="F:metal ion binding"/>
    <property type="evidence" value="ECO:0007669"/>
    <property type="project" value="InterPro"/>
</dbReference>
<dbReference type="EC" id="6.3.4.14" evidence="1"/>
<dbReference type="SUPFAM" id="SSF56059">
    <property type="entry name" value="Glutathione synthetase ATP-binding domain-like"/>
    <property type="match status" value="1"/>
</dbReference>
<keyword evidence="3 7" id="KW-0547">Nucleotide-binding</keyword>
<dbReference type="PROSITE" id="PS00866">
    <property type="entry name" value="CPSASE_1"/>
    <property type="match status" value="1"/>
</dbReference>
<dbReference type="InterPro" id="IPR005482">
    <property type="entry name" value="Biotin_COase_C"/>
</dbReference>
<evidence type="ECO:0000256" key="3">
    <source>
        <dbReference type="ARBA" id="ARBA00022741"/>
    </source>
</evidence>
<dbReference type="PROSITE" id="PS50975">
    <property type="entry name" value="ATP_GRASP"/>
    <property type="match status" value="1"/>
</dbReference>
<dbReference type="Pfam" id="PF02786">
    <property type="entry name" value="CPSase_L_D2"/>
    <property type="match status" value="1"/>
</dbReference>
<dbReference type="PANTHER" id="PTHR48095:SF2">
    <property type="entry name" value="BIOTIN CARBOXYLASE, CHLOROPLASTIC"/>
    <property type="match status" value="1"/>
</dbReference>
<keyword evidence="4 7" id="KW-0067">ATP-binding</keyword>
<sequence>VKKPEDGFEIASKIGYPVIIKASAGGGGKGVCIAQNEGELLKAIQTTKIEAQEYFGKSEVYLEKYVEEPRHIEFQLIADDYGNVVYLGERDCSLQRRNQKLIEEAPSTALNEQLRAKMGADAVKAAKVVNYSGAGTVEFLLDKHNNYYFIEMNTRIQVEHPVTELITGIDLIKEQIRVAAGEKLGYTQSDIKINGWAMECRINAENPDKNFMPSPGTITTYHPPGGSGVRIDSIAYAGYSIPPFYDSMIGKLIVWGRDRDEVINRMKRALLEFEIEGVYTTIPFHLKVLDNAFFRRGEVYTNFIQRWILGE</sequence>
<gene>
    <name evidence="10" type="ORF">GX523_01025</name>
</gene>
<evidence type="ECO:0000256" key="5">
    <source>
        <dbReference type="ARBA" id="ARBA00023267"/>
    </source>
</evidence>
<dbReference type="GO" id="GO:0004075">
    <property type="term" value="F:biotin carboxylase activity"/>
    <property type="evidence" value="ECO:0007669"/>
    <property type="project" value="UniProtKB-EC"/>
</dbReference>
<evidence type="ECO:0000256" key="4">
    <source>
        <dbReference type="ARBA" id="ARBA00022840"/>
    </source>
</evidence>
<dbReference type="SUPFAM" id="SSF51246">
    <property type="entry name" value="Rudiment single hybrid motif"/>
    <property type="match status" value="1"/>
</dbReference>
<dbReference type="AlphaFoldDB" id="A0A7C6Z248"/>
<dbReference type="GO" id="GO:0005524">
    <property type="term" value="F:ATP binding"/>
    <property type="evidence" value="ECO:0007669"/>
    <property type="project" value="UniProtKB-UniRule"/>
</dbReference>
<keyword evidence="5" id="KW-0092">Biotin</keyword>
<dbReference type="Gene3D" id="3.30.470.20">
    <property type="entry name" value="ATP-grasp fold, B domain"/>
    <property type="match status" value="1"/>
</dbReference>
<dbReference type="InterPro" id="IPR011764">
    <property type="entry name" value="Biotin_carboxylation_dom"/>
</dbReference>
<dbReference type="InterPro" id="IPR005479">
    <property type="entry name" value="CPAse_ATP-bd"/>
</dbReference>
<dbReference type="InterPro" id="IPR011761">
    <property type="entry name" value="ATP-grasp"/>
</dbReference>
<dbReference type="PROSITE" id="PS00867">
    <property type="entry name" value="CPSASE_2"/>
    <property type="match status" value="1"/>
</dbReference>
<evidence type="ECO:0000256" key="2">
    <source>
        <dbReference type="ARBA" id="ARBA00022598"/>
    </source>
</evidence>
<dbReference type="Gene3D" id="3.30.1490.20">
    <property type="entry name" value="ATP-grasp fold, A domain"/>
    <property type="match status" value="1"/>
</dbReference>
<evidence type="ECO:0000259" key="9">
    <source>
        <dbReference type="PROSITE" id="PS50979"/>
    </source>
</evidence>
<dbReference type="InterPro" id="IPR013815">
    <property type="entry name" value="ATP_grasp_subdomain_1"/>
</dbReference>
<reference evidence="10 11" key="1">
    <citation type="journal article" date="2020" name="Biotechnol. Biofuels">
        <title>New insights from the biogas microbiome by comprehensive genome-resolved metagenomics of nearly 1600 species originating from multiple anaerobic digesters.</title>
        <authorList>
            <person name="Campanaro S."/>
            <person name="Treu L."/>
            <person name="Rodriguez-R L.M."/>
            <person name="Kovalovszki A."/>
            <person name="Ziels R.M."/>
            <person name="Maus I."/>
            <person name="Zhu X."/>
            <person name="Kougias P.G."/>
            <person name="Basile A."/>
            <person name="Luo G."/>
            <person name="Schluter A."/>
            <person name="Konstantinidis K.T."/>
            <person name="Angelidaki I."/>
        </authorList>
    </citation>
    <scope>NUCLEOTIDE SEQUENCE [LARGE SCALE GENOMIC DNA]</scope>
    <source>
        <strain evidence="10">AS05jafATM_4</strain>
    </source>
</reference>
<proteinExistence type="predicted"/>
<evidence type="ECO:0000259" key="8">
    <source>
        <dbReference type="PROSITE" id="PS50975"/>
    </source>
</evidence>
<dbReference type="EMBL" id="DUTF01000023">
    <property type="protein sequence ID" value="HHY25331.1"/>
    <property type="molecule type" value="Genomic_DNA"/>
</dbReference>
<dbReference type="PANTHER" id="PTHR48095">
    <property type="entry name" value="PYRUVATE CARBOXYLASE SUBUNIT A"/>
    <property type="match status" value="1"/>
</dbReference>
<dbReference type="FunFam" id="3.30.1490.20:FF:000003">
    <property type="entry name" value="acetyl-CoA carboxylase isoform X1"/>
    <property type="match status" value="1"/>
</dbReference>
<evidence type="ECO:0000313" key="11">
    <source>
        <dbReference type="Proteomes" id="UP000553059"/>
    </source>
</evidence>
<feature type="domain" description="ATP-grasp" evidence="8">
    <location>
        <begin position="1"/>
        <end position="180"/>
    </location>
</feature>
<feature type="non-terminal residue" evidence="10">
    <location>
        <position position="1"/>
    </location>
</feature>
<accession>A0A7C6Z248</accession>